<evidence type="ECO:0000313" key="1">
    <source>
        <dbReference type="EMBL" id="JAE10588.1"/>
    </source>
</evidence>
<protein>
    <submittedName>
        <fullName evidence="1">Uncharacterized protein</fullName>
    </submittedName>
</protein>
<sequence>MLRAPEATPLMGAGSSLLKGRRAPVVLSSVRPAVATAASTAGCRSTRLHGITCPTHHRRSREVLQAWSLAMATRSQSPSTSPTRGCPVYF</sequence>
<reference evidence="1" key="2">
    <citation type="journal article" date="2015" name="Data Brief">
        <title>Shoot transcriptome of the giant reed, Arundo donax.</title>
        <authorList>
            <person name="Barrero R.A."/>
            <person name="Guerrero F.D."/>
            <person name="Moolhuijzen P."/>
            <person name="Goolsby J.A."/>
            <person name="Tidwell J."/>
            <person name="Bellgard S.E."/>
            <person name="Bellgard M.I."/>
        </authorList>
    </citation>
    <scope>NUCLEOTIDE SEQUENCE</scope>
    <source>
        <tissue evidence="1">Shoot tissue taken approximately 20 cm above the soil surface</tissue>
    </source>
</reference>
<name>A0A0A9FQM3_ARUDO</name>
<dbReference type="AlphaFoldDB" id="A0A0A9FQM3"/>
<dbReference type="EMBL" id="GBRH01187308">
    <property type="protein sequence ID" value="JAE10588.1"/>
    <property type="molecule type" value="Transcribed_RNA"/>
</dbReference>
<proteinExistence type="predicted"/>
<reference evidence="1" key="1">
    <citation type="submission" date="2014-09" db="EMBL/GenBank/DDBJ databases">
        <authorList>
            <person name="Magalhaes I.L.F."/>
            <person name="Oliveira U."/>
            <person name="Santos F.R."/>
            <person name="Vidigal T.H.D.A."/>
            <person name="Brescovit A.D."/>
            <person name="Santos A.J."/>
        </authorList>
    </citation>
    <scope>NUCLEOTIDE SEQUENCE</scope>
    <source>
        <tissue evidence="1">Shoot tissue taken approximately 20 cm above the soil surface</tissue>
    </source>
</reference>
<organism evidence="1">
    <name type="scientific">Arundo donax</name>
    <name type="common">Giant reed</name>
    <name type="synonym">Donax arundinaceus</name>
    <dbReference type="NCBI Taxonomy" id="35708"/>
    <lineage>
        <taxon>Eukaryota</taxon>
        <taxon>Viridiplantae</taxon>
        <taxon>Streptophyta</taxon>
        <taxon>Embryophyta</taxon>
        <taxon>Tracheophyta</taxon>
        <taxon>Spermatophyta</taxon>
        <taxon>Magnoliopsida</taxon>
        <taxon>Liliopsida</taxon>
        <taxon>Poales</taxon>
        <taxon>Poaceae</taxon>
        <taxon>PACMAD clade</taxon>
        <taxon>Arundinoideae</taxon>
        <taxon>Arundineae</taxon>
        <taxon>Arundo</taxon>
    </lineage>
</organism>
<accession>A0A0A9FQM3</accession>